<dbReference type="EMBL" id="VUMN01000008">
    <property type="protein sequence ID" value="MSS58206.1"/>
    <property type="molecule type" value="Genomic_DNA"/>
</dbReference>
<organism evidence="2 3">
    <name type="scientific">Stecheria intestinalis</name>
    <dbReference type="NCBI Taxonomy" id="2606630"/>
    <lineage>
        <taxon>Bacteria</taxon>
        <taxon>Bacillati</taxon>
        <taxon>Bacillota</taxon>
        <taxon>Erysipelotrichia</taxon>
        <taxon>Erysipelotrichales</taxon>
        <taxon>Erysipelotrichaceae</taxon>
        <taxon>Stecheria</taxon>
    </lineage>
</organism>
<evidence type="ECO:0000313" key="2">
    <source>
        <dbReference type="EMBL" id="MSS58206.1"/>
    </source>
</evidence>
<feature type="compositionally biased region" description="Basic and acidic residues" evidence="1">
    <location>
        <begin position="102"/>
        <end position="118"/>
    </location>
</feature>
<name>A0A7X2TG70_9FIRM</name>
<reference evidence="2 3" key="1">
    <citation type="submission" date="2019-08" db="EMBL/GenBank/DDBJ databases">
        <title>In-depth cultivation of the pig gut microbiome towards novel bacterial diversity and tailored functional studies.</title>
        <authorList>
            <person name="Wylensek D."/>
            <person name="Hitch T.C.A."/>
            <person name="Clavel T."/>
        </authorList>
    </citation>
    <scope>NUCLEOTIDE SEQUENCE [LARGE SCALE GENOMIC DNA]</scope>
    <source>
        <strain evidence="2 3">Oil+RF-744-GAM-WT-6</strain>
    </source>
</reference>
<keyword evidence="3" id="KW-1185">Reference proteome</keyword>
<proteinExistence type="predicted"/>
<evidence type="ECO:0000313" key="3">
    <source>
        <dbReference type="Proteomes" id="UP000461880"/>
    </source>
</evidence>
<gene>
    <name evidence="2" type="ORF">FYJ51_04730</name>
</gene>
<feature type="region of interest" description="Disordered" evidence="1">
    <location>
        <begin position="102"/>
        <end position="128"/>
    </location>
</feature>
<comment type="caution">
    <text evidence="2">The sequence shown here is derived from an EMBL/GenBank/DDBJ whole genome shotgun (WGS) entry which is preliminary data.</text>
</comment>
<sequence length="128" mass="15320">MSRPKRKNSEELRKQYQKQYVDEHYRAFMIRFRYDEDADVIDWLNKQKNISESIRKIVRAQHSSKSDQRRAQEDKEILTWLKTQDDVGETLRKVALREARKEAKKAEKIAAEGGEKVDRRRKKASAKK</sequence>
<evidence type="ECO:0000256" key="1">
    <source>
        <dbReference type="SAM" id="MobiDB-lite"/>
    </source>
</evidence>
<accession>A0A7X2TG70</accession>
<dbReference type="Proteomes" id="UP000461880">
    <property type="component" value="Unassembled WGS sequence"/>
</dbReference>
<dbReference type="RefSeq" id="WP_154503867.1">
    <property type="nucleotide sequence ID" value="NZ_VUMN01000008.1"/>
</dbReference>
<dbReference type="AlphaFoldDB" id="A0A7X2TG70"/>
<protein>
    <submittedName>
        <fullName evidence="2">Uncharacterized protein</fullName>
    </submittedName>
</protein>
<feature type="compositionally biased region" description="Basic residues" evidence="1">
    <location>
        <begin position="119"/>
        <end position="128"/>
    </location>
</feature>